<organism evidence="2 3">
    <name type="scientific">Trapa incisa</name>
    <dbReference type="NCBI Taxonomy" id="236973"/>
    <lineage>
        <taxon>Eukaryota</taxon>
        <taxon>Viridiplantae</taxon>
        <taxon>Streptophyta</taxon>
        <taxon>Embryophyta</taxon>
        <taxon>Tracheophyta</taxon>
        <taxon>Spermatophyta</taxon>
        <taxon>Magnoliopsida</taxon>
        <taxon>eudicotyledons</taxon>
        <taxon>Gunneridae</taxon>
        <taxon>Pentapetalae</taxon>
        <taxon>rosids</taxon>
        <taxon>malvids</taxon>
        <taxon>Myrtales</taxon>
        <taxon>Lythraceae</taxon>
        <taxon>Trapa</taxon>
    </lineage>
</organism>
<feature type="transmembrane region" description="Helical" evidence="1">
    <location>
        <begin position="30"/>
        <end position="51"/>
    </location>
</feature>
<dbReference type="PANTHER" id="PTHR33728">
    <property type="entry name" value="CTTNBP 2 AMINO-TERMINAL-LIKE PROTEIN"/>
    <property type="match status" value="1"/>
</dbReference>
<protein>
    <submittedName>
        <fullName evidence="2">Uncharacterized protein</fullName>
    </submittedName>
</protein>
<dbReference type="AlphaFoldDB" id="A0AAN7JKY8"/>
<dbReference type="EMBL" id="JAXIOK010000019">
    <property type="protein sequence ID" value="KAK4747580.1"/>
    <property type="molecule type" value="Genomic_DNA"/>
</dbReference>
<keyword evidence="1" id="KW-0812">Transmembrane</keyword>
<dbReference type="PANTHER" id="PTHR33728:SF3">
    <property type="entry name" value="MULTIDRUG RESISTANCE PROTEIN"/>
    <property type="match status" value="1"/>
</dbReference>
<keyword evidence="1" id="KW-1133">Transmembrane helix</keyword>
<keyword evidence="1" id="KW-0472">Membrane</keyword>
<proteinExistence type="predicted"/>
<gene>
    <name evidence="2" type="ORF">SAY87_014166</name>
</gene>
<name>A0AAN7JKY8_9MYRT</name>
<reference evidence="2 3" key="1">
    <citation type="journal article" date="2023" name="Hortic Res">
        <title>Pangenome of water caltrop reveals structural variations and asymmetric subgenome divergence after allopolyploidization.</title>
        <authorList>
            <person name="Zhang X."/>
            <person name="Chen Y."/>
            <person name="Wang L."/>
            <person name="Yuan Y."/>
            <person name="Fang M."/>
            <person name="Shi L."/>
            <person name="Lu R."/>
            <person name="Comes H.P."/>
            <person name="Ma Y."/>
            <person name="Chen Y."/>
            <person name="Huang G."/>
            <person name="Zhou Y."/>
            <person name="Zheng Z."/>
            <person name="Qiu Y."/>
        </authorList>
    </citation>
    <scope>NUCLEOTIDE SEQUENCE [LARGE SCALE GENOMIC DNA]</scope>
    <source>
        <tissue evidence="2">Roots</tissue>
    </source>
</reference>
<accession>A0AAN7JKY8</accession>
<evidence type="ECO:0000313" key="3">
    <source>
        <dbReference type="Proteomes" id="UP001345219"/>
    </source>
</evidence>
<comment type="caution">
    <text evidence="2">The sequence shown here is derived from an EMBL/GenBank/DDBJ whole genome shotgun (WGS) entry which is preliminary data.</text>
</comment>
<evidence type="ECO:0000313" key="2">
    <source>
        <dbReference type="EMBL" id="KAK4747580.1"/>
    </source>
</evidence>
<sequence>MNEFIPERLTSQVRSETQAPWKNLGASMNAISFGLIATAALILIFLIMAIFEHLFRPAPSLTSSQDGMTELSPQWGPSKKVVNQNPVQPSLSYASILMPGQNYPTYVARPTPLPCQREGIHWPPHEQSLLLSPSD</sequence>
<evidence type="ECO:0000256" key="1">
    <source>
        <dbReference type="SAM" id="Phobius"/>
    </source>
</evidence>
<dbReference type="Proteomes" id="UP001345219">
    <property type="component" value="Chromosome 12"/>
</dbReference>
<keyword evidence="3" id="KW-1185">Reference proteome</keyword>